<dbReference type="EMBL" id="PUFP01000035">
    <property type="protein sequence ID" value="TDG78669.1"/>
    <property type="molecule type" value="Genomic_DNA"/>
</dbReference>
<accession>A0A4R5NQT8</accession>
<dbReference type="AlphaFoldDB" id="A0A4R5NQT8"/>
<feature type="region of interest" description="Disordered" evidence="1">
    <location>
        <begin position="1"/>
        <end position="24"/>
    </location>
</feature>
<dbReference type="Proteomes" id="UP000295181">
    <property type="component" value="Unassembled WGS sequence"/>
</dbReference>
<protein>
    <submittedName>
        <fullName evidence="2">Uncharacterized protein</fullName>
    </submittedName>
</protein>
<feature type="compositionally biased region" description="Polar residues" evidence="1">
    <location>
        <begin position="14"/>
        <end position="24"/>
    </location>
</feature>
<gene>
    <name evidence="2" type="ORF">C5L32_000470</name>
</gene>
<evidence type="ECO:0000256" key="1">
    <source>
        <dbReference type="SAM" id="MobiDB-lite"/>
    </source>
</evidence>
<organism evidence="2 3">
    <name type="scientific">Lentilactobacillus buchneri DSM 20057</name>
    <dbReference type="NCBI Taxonomy" id="1423728"/>
    <lineage>
        <taxon>Bacteria</taxon>
        <taxon>Bacillati</taxon>
        <taxon>Bacillota</taxon>
        <taxon>Bacilli</taxon>
        <taxon>Lactobacillales</taxon>
        <taxon>Lactobacillaceae</taxon>
        <taxon>Lentilactobacillus</taxon>
    </lineage>
</organism>
<proteinExistence type="predicted"/>
<evidence type="ECO:0000313" key="2">
    <source>
        <dbReference type="EMBL" id="TDG78669.1"/>
    </source>
</evidence>
<sequence>MENSDNKKSAPQRPLQNASNTRLGANQIHLYVYSNPRKGIWQRVKEAINHE</sequence>
<comment type="caution">
    <text evidence="2">The sequence shown here is derived from an EMBL/GenBank/DDBJ whole genome shotgun (WGS) entry which is preliminary data.</text>
</comment>
<evidence type="ECO:0000313" key="3">
    <source>
        <dbReference type="Proteomes" id="UP000295181"/>
    </source>
</evidence>
<name>A0A4R5NQT8_LENBU</name>
<reference evidence="2 3" key="1">
    <citation type="journal article" date="2019" name="Appl. Microbiol. Biotechnol.">
        <title>Uncovering carbohydrate metabolism through a genotype-phenotype association study of 56 lactic acid bacteria genomes.</title>
        <authorList>
            <person name="Buron-Moles G."/>
            <person name="Chailyan A."/>
            <person name="Dolejs I."/>
            <person name="Forster J."/>
            <person name="Miks M.H."/>
        </authorList>
    </citation>
    <scope>NUCLEOTIDE SEQUENCE [LARGE SCALE GENOMIC DNA]</scope>
    <source>
        <strain evidence="2 3">ATCC 4005</strain>
    </source>
</reference>